<protein>
    <recommendedName>
        <fullName evidence="3">Ribosome maturation factor RimP</fullName>
    </recommendedName>
</protein>
<dbReference type="InterPro" id="IPR028989">
    <property type="entry name" value="RimP_N"/>
</dbReference>
<name>A0ABS4YPQ5_9MICO</name>
<evidence type="ECO:0000256" key="4">
    <source>
        <dbReference type="SAM" id="MobiDB-lite"/>
    </source>
</evidence>
<feature type="domain" description="Ribosome maturation factor RimP N-terminal" evidence="5">
    <location>
        <begin position="19"/>
        <end position="94"/>
    </location>
</feature>
<dbReference type="RefSeq" id="WP_209894922.1">
    <property type="nucleotide sequence ID" value="NZ_BAAAJV010000008.1"/>
</dbReference>
<dbReference type="HAMAP" id="MF_01077">
    <property type="entry name" value="RimP"/>
    <property type="match status" value="1"/>
</dbReference>
<comment type="function">
    <text evidence="3">Required for maturation of 30S ribosomal subunits.</text>
</comment>
<keyword evidence="2 3" id="KW-0690">Ribosome biogenesis</keyword>
<comment type="subcellular location">
    <subcellularLocation>
        <location evidence="3">Cytoplasm</location>
    </subcellularLocation>
</comment>
<dbReference type="Proteomes" id="UP000698222">
    <property type="component" value="Unassembled WGS sequence"/>
</dbReference>
<comment type="caution">
    <text evidence="6">The sequence shown here is derived from an EMBL/GenBank/DDBJ whole genome shotgun (WGS) entry which is preliminary data.</text>
</comment>
<accession>A0ABS4YPQ5</accession>
<feature type="region of interest" description="Disordered" evidence="4">
    <location>
        <begin position="139"/>
        <end position="162"/>
    </location>
</feature>
<proteinExistence type="inferred from homology"/>
<evidence type="ECO:0000259" key="5">
    <source>
        <dbReference type="Pfam" id="PF02576"/>
    </source>
</evidence>
<gene>
    <name evidence="3" type="primary">rimP</name>
    <name evidence="6" type="ORF">JOF44_003674</name>
</gene>
<dbReference type="InterPro" id="IPR003728">
    <property type="entry name" value="Ribosome_maturation_RimP"/>
</dbReference>
<dbReference type="PANTHER" id="PTHR33867">
    <property type="entry name" value="RIBOSOME MATURATION FACTOR RIMP"/>
    <property type="match status" value="1"/>
</dbReference>
<dbReference type="Pfam" id="PF02576">
    <property type="entry name" value="RimP_N"/>
    <property type="match status" value="1"/>
</dbReference>
<dbReference type="Gene3D" id="3.30.300.70">
    <property type="entry name" value="RimP-like superfamily, N-terminal"/>
    <property type="match status" value="1"/>
</dbReference>
<evidence type="ECO:0000256" key="1">
    <source>
        <dbReference type="ARBA" id="ARBA00022490"/>
    </source>
</evidence>
<evidence type="ECO:0000256" key="3">
    <source>
        <dbReference type="HAMAP-Rule" id="MF_01077"/>
    </source>
</evidence>
<evidence type="ECO:0000313" key="6">
    <source>
        <dbReference type="EMBL" id="MBP2410771.1"/>
    </source>
</evidence>
<dbReference type="EMBL" id="JAGIOC010000001">
    <property type="protein sequence ID" value="MBP2410771.1"/>
    <property type="molecule type" value="Genomic_DNA"/>
</dbReference>
<keyword evidence="1 3" id="KW-0963">Cytoplasm</keyword>
<dbReference type="PANTHER" id="PTHR33867:SF1">
    <property type="entry name" value="RIBOSOME MATURATION FACTOR RIMP"/>
    <property type="match status" value="1"/>
</dbReference>
<comment type="similarity">
    <text evidence="3">Belongs to the RimP family.</text>
</comment>
<dbReference type="InterPro" id="IPR035956">
    <property type="entry name" value="RimP_N_sf"/>
</dbReference>
<dbReference type="SUPFAM" id="SSF75420">
    <property type="entry name" value="YhbC-like, N-terminal domain"/>
    <property type="match status" value="1"/>
</dbReference>
<reference evidence="6 7" key="1">
    <citation type="submission" date="2021-03" db="EMBL/GenBank/DDBJ databases">
        <title>Sequencing the genomes of 1000 actinobacteria strains.</title>
        <authorList>
            <person name="Klenk H.-P."/>
        </authorList>
    </citation>
    <scope>NUCLEOTIDE SEQUENCE [LARGE SCALE GENOMIC DNA]</scope>
    <source>
        <strain evidence="6 7">DSM 14564</strain>
    </source>
</reference>
<evidence type="ECO:0000256" key="2">
    <source>
        <dbReference type="ARBA" id="ARBA00022517"/>
    </source>
</evidence>
<evidence type="ECO:0000313" key="7">
    <source>
        <dbReference type="Proteomes" id="UP000698222"/>
    </source>
</evidence>
<keyword evidence="7" id="KW-1185">Reference proteome</keyword>
<organism evidence="6 7">
    <name type="scientific">Brachybacterium fresconis</name>
    <dbReference type="NCBI Taxonomy" id="173363"/>
    <lineage>
        <taxon>Bacteria</taxon>
        <taxon>Bacillati</taxon>
        <taxon>Actinomycetota</taxon>
        <taxon>Actinomycetes</taxon>
        <taxon>Micrococcales</taxon>
        <taxon>Dermabacteraceae</taxon>
        <taxon>Brachybacterium</taxon>
    </lineage>
</organism>
<sequence>MSDPDDHPAHTALRDAASEILTPHGLVLEEIVVAGPRTRPEVRLVVDLPEDSLGSADLDTVTTASRELSARIDADDSLLGPDPVVLEITTPGVERELTAARHFRRSRGRLLDLTVADDTRYRARLLGLTAGDVLLLRQEPGRDDRGRPRRRPAGTPERLEIPRADIVSARVEIEFDPPADLAQLIADAESTASDPTATTKES</sequence>